<name>A0AAV8S2L8_ENSVE</name>
<feature type="transmembrane region" description="Helical" evidence="1">
    <location>
        <begin position="6"/>
        <end position="27"/>
    </location>
</feature>
<keyword evidence="1" id="KW-0812">Transmembrane</keyword>
<sequence length="113" mass="12348">MGPAAAAPIGALAACVVLFVPLGMTGWHLSRNKVLLFCCALVAVAVHLAPHLPALSLYLPLHCHHQLPPLPRIQFPRHPSLASISHTSIGIKNVIRREPRAIHVVTMWLRKEL</sequence>
<protein>
    <submittedName>
        <fullName evidence="2">Uncharacterized protein</fullName>
    </submittedName>
</protein>
<keyword evidence="3" id="KW-1185">Reference proteome</keyword>
<keyword evidence="1" id="KW-1133">Transmembrane helix</keyword>
<reference evidence="2 3" key="1">
    <citation type="submission" date="2022-12" db="EMBL/GenBank/DDBJ databases">
        <title>Chromosome-scale assembly of the Ensete ventricosum genome.</title>
        <authorList>
            <person name="Dussert Y."/>
            <person name="Stocks J."/>
            <person name="Wendawek A."/>
            <person name="Woldeyes F."/>
            <person name="Nichols R.A."/>
            <person name="Borrell J.S."/>
        </authorList>
    </citation>
    <scope>NUCLEOTIDE SEQUENCE [LARGE SCALE GENOMIC DNA]</scope>
    <source>
        <strain evidence="3">cv. Maze</strain>
        <tissue evidence="2">Seeds</tissue>
    </source>
</reference>
<accession>A0AAV8S2L8</accession>
<evidence type="ECO:0000313" key="2">
    <source>
        <dbReference type="EMBL" id="KAJ8513720.1"/>
    </source>
</evidence>
<proteinExistence type="predicted"/>
<feature type="transmembrane region" description="Helical" evidence="1">
    <location>
        <begin position="34"/>
        <end position="59"/>
    </location>
</feature>
<evidence type="ECO:0000256" key="1">
    <source>
        <dbReference type="SAM" id="Phobius"/>
    </source>
</evidence>
<gene>
    <name evidence="2" type="ORF">OPV22_004154</name>
</gene>
<comment type="caution">
    <text evidence="2">The sequence shown here is derived from an EMBL/GenBank/DDBJ whole genome shotgun (WGS) entry which is preliminary data.</text>
</comment>
<keyword evidence="1" id="KW-0472">Membrane</keyword>
<dbReference type="EMBL" id="JAQQAF010000001">
    <property type="protein sequence ID" value="KAJ8513720.1"/>
    <property type="molecule type" value="Genomic_DNA"/>
</dbReference>
<dbReference type="AlphaFoldDB" id="A0AAV8S2L8"/>
<organism evidence="2 3">
    <name type="scientific">Ensete ventricosum</name>
    <name type="common">Abyssinian banana</name>
    <name type="synonym">Musa ensete</name>
    <dbReference type="NCBI Taxonomy" id="4639"/>
    <lineage>
        <taxon>Eukaryota</taxon>
        <taxon>Viridiplantae</taxon>
        <taxon>Streptophyta</taxon>
        <taxon>Embryophyta</taxon>
        <taxon>Tracheophyta</taxon>
        <taxon>Spermatophyta</taxon>
        <taxon>Magnoliopsida</taxon>
        <taxon>Liliopsida</taxon>
        <taxon>Zingiberales</taxon>
        <taxon>Musaceae</taxon>
        <taxon>Ensete</taxon>
    </lineage>
</organism>
<evidence type="ECO:0000313" key="3">
    <source>
        <dbReference type="Proteomes" id="UP001222027"/>
    </source>
</evidence>
<dbReference type="Proteomes" id="UP001222027">
    <property type="component" value="Unassembled WGS sequence"/>
</dbReference>